<dbReference type="EMBL" id="MT141930">
    <property type="protein sequence ID" value="QJA72175.1"/>
    <property type="molecule type" value="Genomic_DNA"/>
</dbReference>
<accession>A0A6M3JBH8</accession>
<proteinExistence type="predicted"/>
<evidence type="ECO:0000313" key="2">
    <source>
        <dbReference type="EMBL" id="QJA72175.1"/>
    </source>
</evidence>
<dbReference type="EMBL" id="MT141558">
    <property type="protein sequence ID" value="QJA66678.1"/>
    <property type="molecule type" value="Genomic_DNA"/>
</dbReference>
<dbReference type="AlphaFoldDB" id="A0A6M3JBH8"/>
<organism evidence="1">
    <name type="scientific">viral metagenome</name>
    <dbReference type="NCBI Taxonomy" id="1070528"/>
    <lineage>
        <taxon>unclassified sequences</taxon>
        <taxon>metagenomes</taxon>
        <taxon>organismal metagenomes</taxon>
    </lineage>
</organism>
<protein>
    <submittedName>
        <fullName evidence="1">Uncharacterized protein</fullName>
    </submittedName>
</protein>
<name>A0A6M3JBH8_9ZZZZ</name>
<gene>
    <name evidence="2" type="ORF">MM415A02865_0010</name>
    <name evidence="1" type="ORF">MM415B00340_0062</name>
</gene>
<reference evidence="1" key="1">
    <citation type="submission" date="2020-03" db="EMBL/GenBank/DDBJ databases">
        <title>The deep terrestrial virosphere.</title>
        <authorList>
            <person name="Holmfeldt K."/>
            <person name="Nilsson E."/>
            <person name="Simone D."/>
            <person name="Lopez-Fernandez M."/>
            <person name="Wu X."/>
            <person name="de Brujin I."/>
            <person name="Lundin D."/>
            <person name="Andersson A."/>
            <person name="Bertilsson S."/>
            <person name="Dopson M."/>
        </authorList>
    </citation>
    <scope>NUCLEOTIDE SEQUENCE</scope>
    <source>
        <strain evidence="2">MM415A02865</strain>
        <strain evidence="1">MM415B00340</strain>
    </source>
</reference>
<sequence length="176" mass="18900">MIIEGGSTQGYRMDVGKDGRAFTDSVSKSRLSQVSKDSGKSFSWTYARSTMNASKTVLLIQNDSTSEDLCIDKVRVSADMITEVAICSPVHATFAGDSISAVNLNRASNVSADATAYANETANTQANNILKEFLQAGIASEFNLDGAARLDYHHTIAIIFAEDVGKCSVTIFAHFE</sequence>
<evidence type="ECO:0000313" key="1">
    <source>
        <dbReference type="EMBL" id="QJA66678.1"/>
    </source>
</evidence>